<keyword evidence="2" id="KW-1185">Reference proteome</keyword>
<protein>
    <submittedName>
        <fullName evidence="1">Uncharacterized protein</fullName>
    </submittedName>
</protein>
<name>A0A5M3WCD4_9ACTN</name>
<gene>
    <name evidence="1" type="ORF">Amac_001010</name>
</gene>
<comment type="caution">
    <text evidence="1">The sequence shown here is derived from an EMBL/GenBank/DDBJ whole genome shotgun (WGS) entry which is preliminary data.</text>
</comment>
<dbReference type="EMBL" id="BLAE01000003">
    <property type="protein sequence ID" value="GES06506.1"/>
    <property type="molecule type" value="Genomic_DNA"/>
</dbReference>
<accession>A0A5M3WCD4</accession>
<organism evidence="1 2">
    <name type="scientific">Acrocarpospora macrocephala</name>
    <dbReference type="NCBI Taxonomy" id="150177"/>
    <lineage>
        <taxon>Bacteria</taxon>
        <taxon>Bacillati</taxon>
        <taxon>Actinomycetota</taxon>
        <taxon>Actinomycetes</taxon>
        <taxon>Streptosporangiales</taxon>
        <taxon>Streptosporangiaceae</taxon>
        <taxon>Acrocarpospora</taxon>
    </lineage>
</organism>
<sequence>MVHLFHKHLPAEVGPMAKVKRRRWPILVSSLVALAAVALVAAQLVTVPSAQATVVAAAELTATESFRSHVVTTQETPDSPPFERVVDGFFNPATRYGRAQVQEPKYEMLFIGDTIYSRLPADLPKEILAQIPAGKQWVAAEKQETRGPLLALVKQSFQDPAAALQQLKSANDVVETSPGHYAFKLIIAEGIDQSLTGTVEVDDQGRVRKLEITVGALRTVLEFRDYGTQEPELTAPPEAETAAMPAALSAPIYQLRAG</sequence>
<evidence type="ECO:0000313" key="2">
    <source>
        <dbReference type="Proteomes" id="UP000331127"/>
    </source>
</evidence>
<evidence type="ECO:0000313" key="1">
    <source>
        <dbReference type="EMBL" id="GES06506.1"/>
    </source>
</evidence>
<dbReference type="AlphaFoldDB" id="A0A5M3WCD4"/>
<reference evidence="1 2" key="1">
    <citation type="submission" date="2019-10" db="EMBL/GenBank/DDBJ databases">
        <title>Whole genome shotgun sequence of Acrocarpospora macrocephala NBRC 16266.</title>
        <authorList>
            <person name="Ichikawa N."/>
            <person name="Kimura A."/>
            <person name="Kitahashi Y."/>
            <person name="Komaki H."/>
            <person name="Oguchi A."/>
        </authorList>
    </citation>
    <scope>NUCLEOTIDE SEQUENCE [LARGE SCALE GENOMIC DNA]</scope>
    <source>
        <strain evidence="1 2">NBRC 16266</strain>
    </source>
</reference>
<dbReference type="Proteomes" id="UP000331127">
    <property type="component" value="Unassembled WGS sequence"/>
</dbReference>
<proteinExistence type="predicted"/>